<dbReference type="SUPFAM" id="SSF53448">
    <property type="entry name" value="Nucleotide-diphospho-sugar transferases"/>
    <property type="match status" value="1"/>
</dbReference>
<evidence type="ECO:0000256" key="1">
    <source>
        <dbReference type="ARBA" id="ARBA00022679"/>
    </source>
</evidence>
<dbReference type="Pfam" id="PF00535">
    <property type="entry name" value="Glycos_transf_2"/>
    <property type="match status" value="1"/>
</dbReference>
<dbReference type="InterPro" id="IPR027791">
    <property type="entry name" value="Galactosyl_T_C"/>
</dbReference>
<feature type="domain" description="Glycosyltransferase 2-like" evidence="2">
    <location>
        <begin position="4"/>
        <end position="154"/>
    </location>
</feature>
<dbReference type="Pfam" id="PF02709">
    <property type="entry name" value="Glyco_transf_7C"/>
    <property type="match status" value="1"/>
</dbReference>
<dbReference type="PANTHER" id="PTHR43685:SF3">
    <property type="entry name" value="SLR2126 PROTEIN"/>
    <property type="match status" value="1"/>
</dbReference>
<evidence type="ECO:0000259" key="2">
    <source>
        <dbReference type="Pfam" id="PF00535"/>
    </source>
</evidence>
<gene>
    <name evidence="4" type="ORF">SAMN05444391_1331</name>
</gene>
<accession>A0A1M6T7A7</accession>
<reference evidence="4 5" key="1">
    <citation type="submission" date="2016-11" db="EMBL/GenBank/DDBJ databases">
        <authorList>
            <person name="Jaros S."/>
            <person name="Januszkiewicz K."/>
            <person name="Wedrychowicz H."/>
        </authorList>
    </citation>
    <scope>NUCLEOTIDE SEQUENCE [LARGE SCALE GENOMIC DNA]</scope>
    <source>
        <strain evidence="4 5">DSM 19557</strain>
    </source>
</reference>
<dbReference type="STRING" id="381751.SAMN05444391_1331"/>
<dbReference type="InterPro" id="IPR001173">
    <property type="entry name" value="Glyco_trans_2-like"/>
</dbReference>
<evidence type="ECO:0000259" key="3">
    <source>
        <dbReference type="Pfam" id="PF02709"/>
    </source>
</evidence>
<dbReference type="GO" id="GO:0016740">
    <property type="term" value="F:transferase activity"/>
    <property type="evidence" value="ECO:0007669"/>
    <property type="project" value="UniProtKB-KW"/>
</dbReference>
<proteinExistence type="predicted"/>
<dbReference type="EMBL" id="LT670846">
    <property type="protein sequence ID" value="SHK52830.1"/>
    <property type="molecule type" value="Genomic_DNA"/>
</dbReference>
<dbReference type="PANTHER" id="PTHR43685">
    <property type="entry name" value="GLYCOSYLTRANSFERASE"/>
    <property type="match status" value="1"/>
</dbReference>
<name>A0A1M6T7A7_9AQUI</name>
<keyword evidence="1 4" id="KW-0808">Transferase</keyword>
<organism evidence="4 5">
    <name type="scientific">Thermocrinis minervae</name>
    <dbReference type="NCBI Taxonomy" id="381751"/>
    <lineage>
        <taxon>Bacteria</taxon>
        <taxon>Pseudomonadati</taxon>
        <taxon>Aquificota</taxon>
        <taxon>Aquificia</taxon>
        <taxon>Aquificales</taxon>
        <taxon>Aquificaceae</taxon>
        <taxon>Thermocrinis</taxon>
    </lineage>
</organism>
<dbReference type="InterPro" id="IPR029044">
    <property type="entry name" value="Nucleotide-diphossugar_trans"/>
</dbReference>
<evidence type="ECO:0000313" key="5">
    <source>
        <dbReference type="Proteomes" id="UP000189810"/>
    </source>
</evidence>
<feature type="domain" description="Galactosyltransferase C-terminal" evidence="3">
    <location>
        <begin position="168"/>
        <end position="220"/>
    </location>
</feature>
<protein>
    <submittedName>
        <fullName evidence="4">Glycosyltransferase, GT2 family</fullName>
    </submittedName>
</protein>
<dbReference type="OrthoDB" id="396512at2"/>
<dbReference type="AlphaFoldDB" id="A0A1M6T7A7"/>
<dbReference type="RefSeq" id="WP_079654426.1">
    <property type="nucleotide sequence ID" value="NZ_LT670846.1"/>
</dbReference>
<keyword evidence="5" id="KW-1185">Reference proteome</keyword>
<dbReference type="CDD" id="cd06420">
    <property type="entry name" value="GT2_Chondriotin_Pol_N"/>
    <property type="match status" value="1"/>
</dbReference>
<dbReference type="Gene3D" id="3.90.550.10">
    <property type="entry name" value="Spore Coat Polysaccharide Biosynthesis Protein SpsA, Chain A"/>
    <property type="match status" value="1"/>
</dbReference>
<evidence type="ECO:0000313" key="4">
    <source>
        <dbReference type="EMBL" id="SHK52830.1"/>
    </source>
</evidence>
<sequence>MKVSVIVTTYNNPDYLMRVLESLAYQKVLPYEVIVADDGSTEDTALAVRDFSRRAPFVVKHVWHDDLGFRAAKIRNEGIKVSEGDYIIVLDGDCVVNKHFVEDHMKLAQKGFFVQGKRVLLSKELSSTFTYRQANSLTFLLKHLKHITNAHHIFHLPILPAFSNKNLKGIKSCNMSFWREDLIAVNGFNEEFVGWGREDSELAVRLFKYGLKKKVHPFMAVCFHLWHPENSRESLSRNDELLRMAIQSEEYVCKKGIVKLP</sequence>
<dbReference type="Proteomes" id="UP000189810">
    <property type="component" value="Chromosome I"/>
</dbReference>
<dbReference type="InterPro" id="IPR050834">
    <property type="entry name" value="Glycosyltransf_2"/>
</dbReference>